<comment type="caution">
    <text evidence="1">The sequence shown here is derived from an EMBL/GenBank/DDBJ whole genome shotgun (WGS) entry which is preliminary data.</text>
</comment>
<sequence>MEAITKNTVERELDAGLLKLQIILSNADEGTISSPRELPVEELPAATALLPGPSGIPSPAAGLPEAPLVTATPRLNSDEVEDIEALRREELQMSTKV</sequence>
<evidence type="ECO:0000313" key="2">
    <source>
        <dbReference type="Proteomes" id="UP001221898"/>
    </source>
</evidence>
<organism evidence="1 2">
    <name type="scientific">Aldrovandia affinis</name>
    <dbReference type="NCBI Taxonomy" id="143900"/>
    <lineage>
        <taxon>Eukaryota</taxon>
        <taxon>Metazoa</taxon>
        <taxon>Chordata</taxon>
        <taxon>Craniata</taxon>
        <taxon>Vertebrata</taxon>
        <taxon>Euteleostomi</taxon>
        <taxon>Actinopterygii</taxon>
        <taxon>Neopterygii</taxon>
        <taxon>Teleostei</taxon>
        <taxon>Notacanthiformes</taxon>
        <taxon>Halosauridae</taxon>
        <taxon>Aldrovandia</taxon>
    </lineage>
</organism>
<proteinExistence type="predicted"/>
<dbReference type="Proteomes" id="UP001221898">
    <property type="component" value="Unassembled WGS sequence"/>
</dbReference>
<dbReference type="AlphaFoldDB" id="A0AAD7RQD7"/>
<dbReference type="EMBL" id="JAINUG010000195">
    <property type="protein sequence ID" value="KAJ8388414.1"/>
    <property type="molecule type" value="Genomic_DNA"/>
</dbReference>
<gene>
    <name evidence="1" type="ORF">AAFF_G00134400</name>
</gene>
<evidence type="ECO:0000313" key="1">
    <source>
        <dbReference type="EMBL" id="KAJ8388414.1"/>
    </source>
</evidence>
<protein>
    <submittedName>
        <fullName evidence="1">Uncharacterized protein</fullName>
    </submittedName>
</protein>
<reference evidence="1" key="1">
    <citation type="journal article" date="2023" name="Science">
        <title>Genome structures resolve the early diversification of teleost fishes.</title>
        <authorList>
            <person name="Parey E."/>
            <person name="Louis A."/>
            <person name="Montfort J."/>
            <person name="Bouchez O."/>
            <person name="Roques C."/>
            <person name="Iampietro C."/>
            <person name="Lluch J."/>
            <person name="Castinel A."/>
            <person name="Donnadieu C."/>
            <person name="Desvignes T."/>
            <person name="Floi Bucao C."/>
            <person name="Jouanno E."/>
            <person name="Wen M."/>
            <person name="Mejri S."/>
            <person name="Dirks R."/>
            <person name="Jansen H."/>
            <person name="Henkel C."/>
            <person name="Chen W.J."/>
            <person name="Zahm M."/>
            <person name="Cabau C."/>
            <person name="Klopp C."/>
            <person name="Thompson A.W."/>
            <person name="Robinson-Rechavi M."/>
            <person name="Braasch I."/>
            <person name="Lecointre G."/>
            <person name="Bobe J."/>
            <person name="Postlethwait J.H."/>
            <person name="Berthelot C."/>
            <person name="Roest Crollius H."/>
            <person name="Guiguen Y."/>
        </authorList>
    </citation>
    <scope>NUCLEOTIDE SEQUENCE</scope>
    <source>
        <strain evidence="1">NC1722</strain>
    </source>
</reference>
<keyword evidence="2" id="KW-1185">Reference proteome</keyword>
<accession>A0AAD7RQD7</accession>
<name>A0AAD7RQD7_9TELE</name>